<dbReference type="OrthoDB" id="7057338at2"/>
<dbReference type="AlphaFoldDB" id="A0A5S9P8U7"/>
<accession>A0A5S9P8U7</accession>
<evidence type="ECO:0000313" key="3">
    <source>
        <dbReference type="Proteomes" id="UP000434580"/>
    </source>
</evidence>
<gene>
    <name evidence="2" type="ORF">DPBNPPHM_03750</name>
</gene>
<dbReference type="Proteomes" id="UP000434580">
    <property type="component" value="Unassembled WGS sequence"/>
</dbReference>
<keyword evidence="1" id="KW-0812">Transmembrane</keyword>
<evidence type="ECO:0008006" key="4">
    <source>
        <dbReference type="Google" id="ProtNLM"/>
    </source>
</evidence>
<name>A0A5S9P8U7_9GAMM</name>
<reference evidence="2 3" key="1">
    <citation type="submission" date="2019-11" db="EMBL/GenBank/DDBJ databases">
        <authorList>
            <person name="Holert J."/>
        </authorList>
    </citation>
    <scope>NUCLEOTIDE SEQUENCE [LARGE SCALE GENOMIC DNA]</scope>
    <source>
        <strain evidence="2">BC5_2</strain>
    </source>
</reference>
<keyword evidence="1" id="KW-0472">Membrane</keyword>
<organism evidence="2 3">
    <name type="scientific">BD1-7 clade bacterium</name>
    <dbReference type="NCBI Taxonomy" id="2029982"/>
    <lineage>
        <taxon>Bacteria</taxon>
        <taxon>Pseudomonadati</taxon>
        <taxon>Pseudomonadota</taxon>
        <taxon>Gammaproteobacteria</taxon>
        <taxon>Cellvibrionales</taxon>
        <taxon>Spongiibacteraceae</taxon>
        <taxon>BD1-7 clade</taxon>
    </lineage>
</organism>
<proteinExistence type="predicted"/>
<protein>
    <recommendedName>
        <fullName evidence="4">Pilus assembly protein</fullName>
    </recommendedName>
</protein>
<feature type="transmembrane region" description="Helical" evidence="1">
    <location>
        <begin position="76"/>
        <end position="96"/>
    </location>
</feature>
<feature type="transmembrane region" description="Helical" evidence="1">
    <location>
        <begin position="12"/>
        <end position="32"/>
    </location>
</feature>
<evidence type="ECO:0000256" key="1">
    <source>
        <dbReference type="SAM" id="Phobius"/>
    </source>
</evidence>
<sequence length="227" mass="24908">MLIHANNRWQACGWHLVLSFLIFVACAAWLYFVWFPGSFIKLGGVHGVLLIASVDLVVGPLLTLMIYNPAKPRKELVTDLSIIGVIQLGCLVYGLWAVDSQRPVVQLFVDDYVNVMNKSEAAEAGISMADLDVFPGAYPKGLFLELPEDKAKMAVFIVSSRFAKGKDVTQRLDLYRALPGVADVGLTARLSELSKTQDGRCYNVKVESVHGTFNGCWSRNAGVVSVE</sequence>
<keyword evidence="1" id="KW-1133">Transmembrane helix</keyword>
<dbReference type="EMBL" id="CACSII010000008">
    <property type="protein sequence ID" value="CAA0100093.1"/>
    <property type="molecule type" value="Genomic_DNA"/>
</dbReference>
<feature type="transmembrane region" description="Helical" evidence="1">
    <location>
        <begin position="44"/>
        <end position="64"/>
    </location>
</feature>
<evidence type="ECO:0000313" key="2">
    <source>
        <dbReference type="EMBL" id="CAA0100093.1"/>
    </source>
</evidence>